<protein>
    <submittedName>
        <fullName evidence="1">Uncharacterized protein</fullName>
    </submittedName>
</protein>
<name>A0A0H5REV6_9EUKA</name>
<sequence length="180" mass="19972">ACFAECYLCGVGVAAVLVPWRHRPIAILPALSLSCAIARHSISLTVHPIAVSTVHIAITLFLIRSLVHLPIPSFPPPPPNPPISPRARSPFALLPSTYLVHRPHIAAFSLNSSPYSLHLLTEFLTVKHHLTLRQAISSTIISPDRDRFLYMNSFHCPIDSLINRFRSTLINIAKPSQTRR</sequence>
<proteinExistence type="predicted"/>
<reference evidence="1" key="1">
    <citation type="submission" date="2015-04" db="EMBL/GenBank/DDBJ databases">
        <title>The genome sequence of the plant pathogenic Rhizarian Plasmodiophora brassicae reveals insights in its biotrophic life cycle and the origin of chitin synthesis.</title>
        <authorList>
            <person name="Schwelm A."/>
            <person name="Fogelqvist J."/>
            <person name="Knaust A."/>
            <person name="Julke S."/>
            <person name="Lilja T."/>
            <person name="Dhandapani V."/>
            <person name="Bonilla-Rosso G."/>
            <person name="Karlsson M."/>
            <person name="Shevchenko A."/>
            <person name="Choi S.R."/>
            <person name="Kim H.G."/>
            <person name="Park J.Y."/>
            <person name="Lim Y.P."/>
            <person name="Ludwig-Muller J."/>
            <person name="Dixelius C."/>
        </authorList>
    </citation>
    <scope>NUCLEOTIDE SEQUENCE</scope>
    <source>
        <tissue evidence="1">Potato root galls</tissue>
    </source>
</reference>
<feature type="non-terminal residue" evidence="1">
    <location>
        <position position="1"/>
    </location>
</feature>
<organism evidence="1">
    <name type="scientific">Spongospora subterranea</name>
    <dbReference type="NCBI Taxonomy" id="70186"/>
    <lineage>
        <taxon>Eukaryota</taxon>
        <taxon>Sar</taxon>
        <taxon>Rhizaria</taxon>
        <taxon>Endomyxa</taxon>
        <taxon>Phytomyxea</taxon>
        <taxon>Plasmodiophorida</taxon>
        <taxon>Plasmodiophoridae</taxon>
        <taxon>Spongospora</taxon>
    </lineage>
</organism>
<dbReference type="AlphaFoldDB" id="A0A0H5REV6"/>
<dbReference type="EMBL" id="HACM01012131">
    <property type="protein sequence ID" value="CRZ12573.1"/>
    <property type="molecule type" value="Transcribed_RNA"/>
</dbReference>
<evidence type="ECO:0000313" key="1">
    <source>
        <dbReference type="EMBL" id="CRZ12573.1"/>
    </source>
</evidence>
<accession>A0A0H5REV6</accession>